<dbReference type="PROSITE" id="PS51257">
    <property type="entry name" value="PROKAR_LIPOPROTEIN"/>
    <property type="match status" value="1"/>
</dbReference>
<dbReference type="InterPro" id="IPR005184">
    <property type="entry name" value="DUF306_Meta_HslJ"/>
</dbReference>
<comment type="caution">
    <text evidence="2">The sequence shown here is derived from an EMBL/GenBank/DDBJ whole genome shotgun (WGS) entry which is preliminary data.</text>
</comment>
<dbReference type="OrthoDB" id="880459at2"/>
<dbReference type="PANTHER" id="PTHR35535">
    <property type="entry name" value="HEAT SHOCK PROTEIN HSLJ"/>
    <property type="match status" value="1"/>
</dbReference>
<dbReference type="InterPro" id="IPR038670">
    <property type="entry name" value="HslJ-like_sf"/>
</dbReference>
<gene>
    <name evidence="2" type="ORF">C1T31_02280</name>
</gene>
<feature type="domain" description="DUF306" evidence="1">
    <location>
        <begin position="33"/>
        <end position="130"/>
    </location>
</feature>
<dbReference type="RefSeq" id="WP_103050835.1">
    <property type="nucleotide sequence ID" value="NZ_POWF01000001.1"/>
</dbReference>
<sequence length="259" mass="28781">MKYYTILLTLISISACGHSKNVTTMDKDSQKTLNGQFMIHQMNGSKLPLTDLTITFNDSIKAISGYSGCNRFSGSYETEGNMLKIGPLASTKMACSNDRNAVETEFLRLLGLVNSFENSNGQLILKTDNTEVFKASLENNMTITYQAATRGFFEKIWINQNAINFSNDYNLKNINQVNCPSKEWDDLINLVQKIDVAMLPNLEPPTKTNQYDAAPGATLEIGLQGKVYKTAVFDHGNPPKSIEDIVNKVLSMKKLVEKG</sequence>
<evidence type="ECO:0000313" key="3">
    <source>
        <dbReference type="Proteomes" id="UP000236641"/>
    </source>
</evidence>
<dbReference type="AlphaFoldDB" id="A0A2K1E3X2"/>
<name>A0A2K1E3X2_9FLAO</name>
<organism evidence="2 3">
    <name type="scientific">Hanstruepera neustonica</name>
    <dbReference type="NCBI Taxonomy" id="1445657"/>
    <lineage>
        <taxon>Bacteria</taxon>
        <taxon>Pseudomonadati</taxon>
        <taxon>Bacteroidota</taxon>
        <taxon>Flavobacteriia</taxon>
        <taxon>Flavobacteriales</taxon>
        <taxon>Flavobacteriaceae</taxon>
        <taxon>Hanstruepera</taxon>
    </lineage>
</organism>
<dbReference type="PANTHER" id="PTHR35535:SF2">
    <property type="entry name" value="DUF306 DOMAIN-CONTAINING PROTEIN"/>
    <property type="match status" value="1"/>
</dbReference>
<protein>
    <recommendedName>
        <fullName evidence="1">DUF306 domain-containing protein</fullName>
    </recommendedName>
</protein>
<reference evidence="2 3" key="1">
    <citation type="submission" date="2018-01" db="EMBL/GenBank/DDBJ databases">
        <title>The draft genome of Hanstruepera neustonica JCM19743.</title>
        <authorList>
            <person name="He R.-H."/>
            <person name="Du Z.-J."/>
        </authorList>
    </citation>
    <scope>NUCLEOTIDE SEQUENCE [LARGE SCALE GENOMIC DNA]</scope>
    <source>
        <strain evidence="2 3">JCM19743</strain>
    </source>
</reference>
<dbReference type="Pfam" id="PF03724">
    <property type="entry name" value="META"/>
    <property type="match status" value="1"/>
</dbReference>
<keyword evidence="3" id="KW-1185">Reference proteome</keyword>
<accession>A0A2K1E3X2</accession>
<dbReference type="Proteomes" id="UP000236641">
    <property type="component" value="Unassembled WGS sequence"/>
</dbReference>
<dbReference type="Gene3D" id="2.40.128.270">
    <property type="match status" value="1"/>
</dbReference>
<evidence type="ECO:0000313" key="2">
    <source>
        <dbReference type="EMBL" id="PNQ74984.1"/>
    </source>
</evidence>
<dbReference type="InterPro" id="IPR053147">
    <property type="entry name" value="Hsp_HslJ-like"/>
</dbReference>
<evidence type="ECO:0000259" key="1">
    <source>
        <dbReference type="Pfam" id="PF03724"/>
    </source>
</evidence>
<dbReference type="EMBL" id="POWF01000001">
    <property type="protein sequence ID" value="PNQ74984.1"/>
    <property type="molecule type" value="Genomic_DNA"/>
</dbReference>
<proteinExistence type="predicted"/>